<name>A0A017SWT5_9BACT</name>
<dbReference type="Pfam" id="PF00753">
    <property type="entry name" value="Lactamase_B"/>
    <property type="match status" value="1"/>
</dbReference>
<dbReference type="Gene3D" id="3.60.15.10">
    <property type="entry name" value="Ribonuclease Z/Hydroxyacylglutathione hydrolase-like"/>
    <property type="match status" value="1"/>
</dbReference>
<sequence>MPGADGPAAAAATPGKAKRRGKAERLAEDPKIGVYTSIPWGFDTASYWIEGPEGLIVIDTQFLVSAAGEMIEAAEAITGKKVKLAIVLHPNPDKFNGTSTFQAHGVKVVTSAQVVAQIPEVHVKRTEAFFERYKPDYPAEQPRPESFGDADQELSAGGVTVKVRVMGTGCSAAHVAVEYGEHLFVGDLVGNGTHAWLEIGEAEAWIERLKELSSPPHRFVHPGRGKSGGPELLTWEEGYLQRVLAEVAKEGPVMPPPAGALDRVKGRILEAYPGLAYDVFLELGLPAVWETQALKASKGGG</sequence>
<organism evidence="3 4">
    <name type="scientific">Chondromyces apiculatus DSM 436</name>
    <dbReference type="NCBI Taxonomy" id="1192034"/>
    <lineage>
        <taxon>Bacteria</taxon>
        <taxon>Pseudomonadati</taxon>
        <taxon>Myxococcota</taxon>
        <taxon>Polyangia</taxon>
        <taxon>Polyangiales</taxon>
        <taxon>Polyangiaceae</taxon>
        <taxon>Chondromyces</taxon>
    </lineage>
</organism>
<dbReference type="EMBL" id="ASRX01000085">
    <property type="protein sequence ID" value="EYF01232.1"/>
    <property type="molecule type" value="Genomic_DNA"/>
</dbReference>
<dbReference type="SMART" id="SM00849">
    <property type="entry name" value="Lactamase_B"/>
    <property type="match status" value="1"/>
</dbReference>
<feature type="region of interest" description="Disordered" evidence="1">
    <location>
        <begin position="1"/>
        <end position="24"/>
    </location>
</feature>
<dbReference type="InterPro" id="IPR036866">
    <property type="entry name" value="RibonucZ/Hydroxyglut_hydro"/>
</dbReference>
<proteinExistence type="predicted"/>
<evidence type="ECO:0000313" key="3">
    <source>
        <dbReference type="EMBL" id="EYF01232.1"/>
    </source>
</evidence>
<dbReference type="AlphaFoldDB" id="A0A017SWT5"/>
<feature type="compositionally biased region" description="Low complexity" evidence="1">
    <location>
        <begin position="1"/>
        <end position="15"/>
    </location>
</feature>
<evidence type="ECO:0000313" key="4">
    <source>
        <dbReference type="Proteomes" id="UP000019678"/>
    </source>
</evidence>
<dbReference type="Proteomes" id="UP000019678">
    <property type="component" value="Unassembled WGS sequence"/>
</dbReference>
<feature type="domain" description="Metallo-beta-lactamase" evidence="2">
    <location>
        <begin position="43"/>
        <end position="224"/>
    </location>
</feature>
<dbReference type="STRING" id="1192034.CAP_8485"/>
<dbReference type="InterPro" id="IPR001279">
    <property type="entry name" value="Metallo-B-lactamas"/>
</dbReference>
<comment type="caution">
    <text evidence="3">The sequence shown here is derived from an EMBL/GenBank/DDBJ whole genome shotgun (WGS) entry which is preliminary data.</text>
</comment>
<accession>A0A017SWT5</accession>
<gene>
    <name evidence="3" type="ORF">CAP_8485</name>
</gene>
<dbReference type="SUPFAM" id="SSF56281">
    <property type="entry name" value="Metallo-hydrolase/oxidoreductase"/>
    <property type="match status" value="1"/>
</dbReference>
<protein>
    <submittedName>
        <fullName evidence="3">Putative beta lactamase</fullName>
    </submittedName>
</protein>
<reference evidence="3 4" key="1">
    <citation type="submission" date="2013-05" db="EMBL/GenBank/DDBJ databases">
        <title>Genome assembly of Chondromyces apiculatus DSM 436.</title>
        <authorList>
            <person name="Sharma G."/>
            <person name="Khatri I."/>
            <person name="Kaur C."/>
            <person name="Mayilraj S."/>
            <person name="Subramanian S."/>
        </authorList>
    </citation>
    <scope>NUCLEOTIDE SEQUENCE [LARGE SCALE GENOMIC DNA]</scope>
    <source>
        <strain evidence="3 4">DSM 436</strain>
    </source>
</reference>
<dbReference type="eggNOG" id="COG0491">
    <property type="taxonomic scope" value="Bacteria"/>
</dbReference>
<keyword evidence="4" id="KW-1185">Reference proteome</keyword>
<evidence type="ECO:0000259" key="2">
    <source>
        <dbReference type="SMART" id="SM00849"/>
    </source>
</evidence>
<evidence type="ECO:0000256" key="1">
    <source>
        <dbReference type="SAM" id="MobiDB-lite"/>
    </source>
</evidence>